<feature type="non-terminal residue" evidence="2">
    <location>
        <position position="1"/>
    </location>
</feature>
<protein>
    <submittedName>
        <fullName evidence="2">Uncharacterized protein</fullName>
    </submittedName>
</protein>
<evidence type="ECO:0000256" key="1">
    <source>
        <dbReference type="SAM" id="MobiDB-lite"/>
    </source>
</evidence>
<keyword evidence="3" id="KW-1185">Reference proteome</keyword>
<sequence length="176" mass="19072">EEAPRRAGARRQRRRQRRAHAEAAQAGRRRGRSSCGARGPRDRGRGGRAGAGPGAGRHPRRHRRAERRHPGVRRRLALEVQAGAGGLQEVRGFLPRAGADRRRRGRQLPGDEGGRGAPAGLPRRQGHADLAGPGRREARSACRARRGETLPRARATAQGPESSGVTRVRENSGSFL</sequence>
<feature type="region of interest" description="Disordered" evidence="1">
    <location>
        <begin position="1"/>
        <end position="176"/>
    </location>
</feature>
<feature type="compositionally biased region" description="Basic and acidic residues" evidence="1">
    <location>
        <begin position="134"/>
        <end position="151"/>
    </location>
</feature>
<name>A0ABN9QM66_9DINO</name>
<accession>A0ABN9QM66</accession>
<feature type="compositionally biased region" description="Polar residues" evidence="1">
    <location>
        <begin position="159"/>
        <end position="176"/>
    </location>
</feature>
<evidence type="ECO:0000313" key="2">
    <source>
        <dbReference type="EMBL" id="CAK0807214.1"/>
    </source>
</evidence>
<evidence type="ECO:0000313" key="3">
    <source>
        <dbReference type="Proteomes" id="UP001189429"/>
    </source>
</evidence>
<feature type="compositionally biased region" description="Basic residues" evidence="1">
    <location>
        <begin position="57"/>
        <end position="75"/>
    </location>
</feature>
<dbReference type="Proteomes" id="UP001189429">
    <property type="component" value="Unassembled WGS sequence"/>
</dbReference>
<reference evidence="2" key="1">
    <citation type="submission" date="2023-10" db="EMBL/GenBank/DDBJ databases">
        <authorList>
            <person name="Chen Y."/>
            <person name="Shah S."/>
            <person name="Dougan E. K."/>
            <person name="Thang M."/>
            <person name="Chan C."/>
        </authorList>
    </citation>
    <scope>NUCLEOTIDE SEQUENCE [LARGE SCALE GENOMIC DNA]</scope>
</reference>
<organism evidence="2 3">
    <name type="scientific">Prorocentrum cordatum</name>
    <dbReference type="NCBI Taxonomy" id="2364126"/>
    <lineage>
        <taxon>Eukaryota</taxon>
        <taxon>Sar</taxon>
        <taxon>Alveolata</taxon>
        <taxon>Dinophyceae</taxon>
        <taxon>Prorocentrales</taxon>
        <taxon>Prorocentraceae</taxon>
        <taxon>Prorocentrum</taxon>
    </lineage>
</organism>
<proteinExistence type="predicted"/>
<comment type="caution">
    <text evidence="2">The sequence shown here is derived from an EMBL/GenBank/DDBJ whole genome shotgun (WGS) entry which is preliminary data.</text>
</comment>
<dbReference type="EMBL" id="CAUYUJ010003875">
    <property type="protein sequence ID" value="CAK0807214.1"/>
    <property type="molecule type" value="Genomic_DNA"/>
</dbReference>
<feature type="compositionally biased region" description="Basic residues" evidence="1">
    <location>
        <begin position="7"/>
        <end position="18"/>
    </location>
</feature>
<gene>
    <name evidence="2" type="ORF">PCOR1329_LOCUS13154</name>
</gene>
<feature type="non-terminal residue" evidence="2">
    <location>
        <position position="176"/>
    </location>
</feature>